<accession>A0ABD1D9P0</accession>
<evidence type="ECO:0000256" key="1">
    <source>
        <dbReference type="SAM" id="MobiDB-lite"/>
    </source>
</evidence>
<dbReference type="AlphaFoldDB" id="A0ABD1D9P0"/>
<comment type="caution">
    <text evidence="2">The sequence shown here is derived from an EMBL/GenBank/DDBJ whole genome shotgun (WGS) entry which is preliminary data.</text>
</comment>
<evidence type="ECO:0000313" key="3">
    <source>
        <dbReference type="Proteomes" id="UP001562425"/>
    </source>
</evidence>
<gene>
    <name evidence="2" type="ORF">pipiens_002715</name>
</gene>
<dbReference type="Proteomes" id="UP001562425">
    <property type="component" value="Unassembled WGS sequence"/>
</dbReference>
<evidence type="ECO:0000313" key="2">
    <source>
        <dbReference type="EMBL" id="KAL1396313.1"/>
    </source>
</evidence>
<sequence>MFDFHPPQCAWICGDTGKAAGLPPPEHRIQQAYAILEKSNDSVTGAVRETAGGSAQRDFAIAGTSTGDTGKAADLPPPASHQQAYAILEKSNDSVTGAVRETAGGSAQRDFAIAGTSTGDTGEASGGSTHGHDDDFNTSGSDDDEEQGGEAMYTEDDVQPPVNDLNVLFQSEHPKVYTLNTEFERLFTTILDLFMLPEYVKNISSPSEIMFDETNMLDSESVYVGLEYNQL</sequence>
<protein>
    <submittedName>
        <fullName evidence="2">Uncharacterized protein</fullName>
    </submittedName>
</protein>
<organism evidence="2 3">
    <name type="scientific">Culex pipiens pipiens</name>
    <name type="common">Northern house mosquito</name>
    <dbReference type="NCBI Taxonomy" id="38569"/>
    <lineage>
        <taxon>Eukaryota</taxon>
        <taxon>Metazoa</taxon>
        <taxon>Ecdysozoa</taxon>
        <taxon>Arthropoda</taxon>
        <taxon>Hexapoda</taxon>
        <taxon>Insecta</taxon>
        <taxon>Pterygota</taxon>
        <taxon>Neoptera</taxon>
        <taxon>Endopterygota</taxon>
        <taxon>Diptera</taxon>
        <taxon>Nematocera</taxon>
        <taxon>Culicoidea</taxon>
        <taxon>Culicidae</taxon>
        <taxon>Culicinae</taxon>
        <taxon>Culicini</taxon>
        <taxon>Culex</taxon>
        <taxon>Culex</taxon>
    </lineage>
</organism>
<name>A0ABD1D9P0_CULPP</name>
<keyword evidence="3" id="KW-1185">Reference proteome</keyword>
<dbReference type="EMBL" id="JBEHCU010006747">
    <property type="protein sequence ID" value="KAL1396313.1"/>
    <property type="molecule type" value="Genomic_DNA"/>
</dbReference>
<proteinExistence type="predicted"/>
<reference evidence="2 3" key="1">
    <citation type="submission" date="2024-05" db="EMBL/GenBank/DDBJ databases">
        <title>Culex pipiens pipiens assembly and annotation.</title>
        <authorList>
            <person name="Alout H."/>
            <person name="Durand T."/>
        </authorList>
    </citation>
    <scope>NUCLEOTIDE SEQUENCE [LARGE SCALE GENOMIC DNA]</scope>
    <source>
        <strain evidence="2">HA-2024</strain>
        <tissue evidence="2">Whole body</tissue>
    </source>
</reference>
<feature type="region of interest" description="Disordered" evidence="1">
    <location>
        <begin position="101"/>
        <end position="149"/>
    </location>
</feature>